<keyword evidence="5" id="KW-0808">Transferase</keyword>
<dbReference type="GO" id="GO:0005737">
    <property type="term" value="C:cytoplasm"/>
    <property type="evidence" value="ECO:0007669"/>
    <property type="project" value="UniProtKB-SubCell"/>
</dbReference>
<feature type="domain" description="YrdC-like" evidence="12">
    <location>
        <begin position="5"/>
        <end position="97"/>
    </location>
</feature>
<dbReference type="Gene3D" id="3.90.870.10">
    <property type="entry name" value="DHBP synthase"/>
    <property type="match status" value="1"/>
</dbReference>
<keyword evidence="7" id="KW-0548">Nucleotidyltransferase</keyword>
<dbReference type="GO" id="GO:0008033">
    <property type="term" value="P:tRNA processing"/>
    <property type="evidence" value="ECO:0007669"/>
    <property type="project" value="UniProtKB-KW"/>
</dbReference>
<name>A0A382AZ22_9ZZZZ</name>
<dbReference type="GO" id="GO:0006450">
    <property type="term" value="P:regulation of translational fidelity"/>
    <property type="evidence" value="ECO:0007669"/>
    <property type="project" value="TreeGrafter"/>
</dbReference>
<reference evidence="13" key="1">
    <citation type="submission" date="2018-05" db="EMBL/GenBank/DDBJ databases">
        <authorList>
            <person name="Lanie J.A."/>
            <person name="Ng W.-L."/>
            <person name="Kazmierczak K.M."/>
            <person name="Andrzejewski T.M."/>
            <person name="Davidsen T.M."/>
            <person name="Wayne K.J."/>
            <person name="Tettelin H."/>
            <person name="Glass J.I."/>
            <person name="Rusch D."/>
            <person name="Podicherti R."/>
            <person name="Tsui H.-C.T."/>
            <person name="Winkler M.E."/>
        </authorList>
    </citation>
    <scope>NUCLEOTIDE SEQUENCE</scope>
</reference>
<dbReference type="InterPro" id="IPR050156">
    <property type="entry name" value="TC-AMP_synthase_SUA5"/>
</dbReference>
<dbReference type="PANTHER" id="PTHR17490:SF16">
    <property type="entry name" value="THREONYLCARBAMOYL-AMP SYNTHASE"/>
    <property type="match status" value="1"/>
</dbReference>
<organism evidence="13">
    <name type="scientific">marine metagenome</name>
    <dbReference type="NCBI Taxonomy" id="408172"/>
    <lineage>
        <taxon>unclassified sequences</taxon>
        <taxon>metagenomes</taxon>
        <taxon>ecological metagenomes</taxon>
    </lineage>
</organism>
<proteinExistence type="inferred from homology"/>
<dbReference type="InterPro" id="IPR017945">
    <property type="entry name" value="DHBP_synth_RibB-like_a/b_dom"/>
</dbReference>
<dbReference type="Pfam" id="PF01300">
    <property type="entry name" value="Sua5_yciO_yrdC"/>
    <property type="match status" value="1"/>
</dbReference>
<dbReference type="PROSITE" id="PS51163">
    <property type="entry name" value="YRDC"/>
    <property type="match status" value="1"/>
</dbReference>
<evidence type="ECO:0000256" key="8">
    <source>
        <dbReference type="ARBA" id="ARBA00022741"/>
    </source>
</evidence>
<evidence type="ECO:0000256" key="10">
    <source>
        <dbReference type="ARBA" id="ARBA00029774"/>
    </source>
</evidence>
<keyword evidence="9" id="KW-0067">ATP-binding</keyword>
<keyword evidence="8" id="KW-0547">Nucleotide-binding</keyword>
<keyword evidence="6" id="KW-0819">tRNA processing</keyword>
<sequence length="97" mass="11222">MKYNQSNIKKAKKYLDSNNCIGIPTETVYGLAGNAYSDIAVKKIFNLKKRPKNNPLIVHYYDLSELKKDCVLNKDFFLLYKKFCPGPLTFVLKLKKN</sequence>
<evidence type="ECO:0000256" key="2">
    <source>
        <dbReference type="ARBA" id="ARBA00007663"/>
    </source>
</evidence>
<evidence type="ECO:0000256" key="6">
    <source>
        <dbReference type="ARBA" id="ARBA00022694"/>
    </source>
</evidence>
<evidence type="ECO:0000256" key="7">
    <source>
        <dbReference type="ARBA" id="ARBA00022695"/>
    </source>
</evidence>
<dbReference type="GO" id="GO:0005524">
    <property type="term" value="F:ATP binding"/>
    <property type="evidence" value="ECO:0007669"/>
    <property type="project" value="UniProtKB-KW"/>
</dbReference>
<dbReference type="EC" id="2.7.7.87" evidence="3"/>
<dbReference type="AlphaFoldDB" id="A0A382AZ22"/>
<dbReference type="GO" id="GO:0061710">
    <property type="term" value="F:L-threonylcarbamoyladenylate synthase"/>
    <property type="evidence" value="ECO:0007669"/>
    <property type="project" value="UniProtKB-EC"/>
</dbReference>
<dbReference type="InterPro" id="IPR006070">
    <property type="entry name" value="Sua5-like_dom"/>
</dbReference>
<dbReference type="SUPFAM" id="SSF55821">
    <property type="entry name" value="YrdC/RibB"/>
    <property type="match status" value="1"/>
</dbReference>
<dbReference type="PANTHER" id="PTHR17490">
    <property type="entry name" value="SUA5"/>
    <property type="match status" value="1"/>
</dbReference>
<evidence type="ECO:0000256" key="11">
    <source>
        <dbReference type="ARBA" id="ARBA00048366"/>
    </source>
</evidence>
<comment type="similarity">
    <text evidence="2">Belongs to the SUA5 family.</text>
</comment>
<dbReference type="EMBL" id="UINC01027416">
    <property type="protein sequence ID" value="SVB06624.1"/>
    <property type="molecule type" value="Genomic_DNA"/>
</dbReference>
<evidence type="ECO:0000256" key="9">
    <source>
        <dbReference type="ARBA" id="ARBA00022840"/>
    </source>
</evidence>
<comment type="subcellular location">
    <subcellularLocation>
        <location evidence="1">Cytoplasm</location>
    </subcellularLocation>
</comment>
<evidence type="ECO:0000256" key="5">
    <source>
        <dbReference type="ARBA" id="ARBA00022679"/>
    </source>
</evidence>
<gene>
    <name evidence="13" type="ORF">METZ01_LOCUS159478</name>
</gene>
<evidence type="ECO:0000256" key="1">
    <source>
        <dbReference type="ARBA" id="ARBA00004496"/>
    </source>
</evidence>
<evidence type="ECO:0000259" key="12">
    <source>
        <dbReference type="PROSITE" id="PS51163"/>
    </source>
</evidence>
<protein>
    <recommendedName>
        <fullName evidence="10">L-threonylcarbamoyladenylate synthase</fullName>
        <ecNumber evidence="3">2.7.7.87</ecNumber>
    </recommendedName>
    <alternativeName>
        <fullName evidence="10">L-threonylcarbamoyladenylate synthase</fullName>
    </alternativeName>
</protein>
<evidence type="ECO:0000256" key="3">
    <source>
        <dbReference type="ARBA" id="ARBA00012584"/>
    </source>
</evidence>
<evidence type="ECO:0000256" key="4">
    <source>
        <dbReference type="ARBA" id="ARBA00022490"/>
    </source>
</evidence>
<comment type="catalytic activity">
    <reaction evidence="11">
        <text>L-threonine + hydrogencarbonate + ATP = L-threonylcarbamoyladenylate + diphosphate + H2O</text>
        <dbReference type="Rhea" id="RHEA:36407"/>
        <dbReference type="ChEBI" id="CHEBI:15377"/>
        <dbReference type="ChEBI" id="CHEBI:17544"/>
        <dbReference type="ChEBI" id="CHEBI:30616"/>
        <dbReference type="ChEBI" id="CHEBI:33019"/>
        <dbReference type="ChEBI" id="CHEBI:57926"/>
        <dbReference type="ChEBI" id="CHEBI:73682"/>
        <dbReference type="EC" id="2.7.7.87"/>
    </reaction>
</comment>
<keyword evidence="4" id="KW-0963">Cytoplasm</keyword>
<accession>A0A382AZ22</accession>
<evidence type="ECO:0000313" key="13">
    <source>
        <dbReference type="EMBL" id="SVB06624.1"/>
    </source>
</evidence>
<dbReference type="GO" id="GO:0003725">
    <property type="term" value="F:double-stranded RNA binding"/>
    <property type="evidence" value="ECO:0007669"/>
    <property type="project" value="InterPro"/>
</dbReference>
<dbReference type="GO" id="GO:0000049">
    <property type="term" value="F:tRNA binding"/>
    <property type="evidence" value="ECO:0007669"/>
    <property type="project" value="TreeGrafter"/>
</dbReference>